<reference evidence="2 3" key="1">
    <citation type="submission" date="2018-05" db="EMBL/GenBank/DDBJ databases">
        <title>Streptomyces venezuelae.</title>
        <authorList>
            <person name="Kim W."/>
            <person name="Lee N."/>
            <person name="Cho B.-K."/>
        </authorList>
    </citation>
    <scope>NUCLEOTIDE SEQUENCE [LARGE SCALE GENOMIC DNA]</scope>
    <source>
        <strain evidence="2 3">ATCC 21018</strain>
    </source>
</reference>
<dbReference type="Proteomes" id="UP000324101">
    <property type="component" value="Chromosome"/>
</dbReference>
<proteinExistence type="predicted"/>
<dbReference type="EMBL" id="CP029189">
    <property type="protein sequence ID" value="QES57551.1"/>
    <property type="molecule type" value="Genomic_DNA"/>
</dbReference>
<dbReference type="AlphaFoldDB" id="A0A5P2DWB3"/>
<organism evidence="2 3">
    <name type="scientific">Streptomyces venezuelae</name>
    <dbReference type="NCBI Taxonomy" id="54571"/>
    <lineage>
        <taxon>Bacteria</taxon>
        <taxon>Bacillati</taxon>
        <taxon>Actinomycetota</taxon>
        <taxon>Actinomycetes</taxon>
        <taxon>Kitasatosporales</taxon>
        <taxon>Streptomycetaceae</taxon>
        <taxon>Streptomyces</taxon>
    </lineage>
</organism>
<name>A0A5P2DWB3_STRVZ</name>
<gene>
    <name evidence="2" type="ORF">DEJ51_27975</name>
</gene>
<feature type="region of interest" description="Disordered" evidence="1">
    <location>
        <begin position="1"/>
        <end position="22"/>
    </location>
</feature>
<evidence type="ECO:0000313" key="2">
    <source>
        <dbReference type="EMBL" id="QES57551.1"/>
    </source>
</evidence>
<accession>A0A5P2DWB3</accession>
<evidence type="ECO:0000313" key="3">
    <source>
        <dbReference type="Proteomes" id="UP000324101"/>
    </source>
</evidence>
<protein>
    <submittedName>
        <fullName evidence="2">Uncharacterized protein</fullName>
    </submittedName>
</protein>
<evidence type="ECO:0000256" key="1">
    <source>
        <dbReference type="SAM" id="MobiDB-lite"/>
    </source>
</evidence>
<sequence length="77" mass="8310">MRPLAPSAAGERTPSDSGETDRLATAVDACVQVSPAWRRITARISGRSPADPLLLLSMSPRETGADHLVRVAEWQTR</sequence>